<accession>A0A8T0EIP2</accession>
<keyword evidence="1" id="KW-0175">Coiled coil</keyword>
<evidence type="ECO:0000256" key="1">
    <source>
        <dbReference type="SAM" id="Coils"/>
    </source>
</evidence>
<proteinExistence type="predicted"/>
<dbReference type="Proteomes" id="UP000807504">
    <property type="component" value="Unassembled WGS sequence"/>
</dbReference>
<reference evidence="2" key="1">
    <citation type="journal article" date="2020" name="bioRxiv">
        <title>Chromosome-level reference genome of the European wasp spider Argiope bruennichi: a resource for studies on range expansion and evolutionary adaptation.</title>
        <authorList>
            <person name="Sheffer M.M."/>
            <person name="Hoppe A."/>
            <person name="Krehenwinkel H."/>
            <person name="Uhl G."/>
            <person name="Kuss A.W."/>
            <person name="Jensen L."/>
            <person name="Jensen C."/>
            <person name="Gillespie R.G."/>
            <person name="Hoff K.J."/>
            <person name="Prost S."/>
        </authorList>
    </citation>
    <scope>NUCLEOTIDE SEQUENCE</scope>
</reference>
<reference evidence="2" key="2">
    <citation type="submission" date="2020-06" db="EMBL/GenBank/DDBJ databases">
        <authorList>
            <person name="Sheffer M."/>
        </authorList>
    </citation>
    <scope>NUCLEOTIDE SEQUENCE</scope>
</reference>
<protein>
    <submittedName>
        <fullName evidence="2">Uncharacterized protein</fullName>
    </submittedName>
</protein>
<evidence type="ECO:0000313" key="2">
    <source>
        <dbReference type="EMBL" id="KAF8771755.1"/>
    </source>
</evidence>
<comment type="caution">
    <text evidence="2">The sequence shown here is derived from an EMBL/GenBank/DDBJ whole genome shotgun (WGS) entry which is preliminary data.</text>
</comment>
<name>A0A8T0EIP2_ARGBR</name>
<evidence type="ECO:0000313" key="3">
    <source>
        <dbReference type="Proteomes" id="UP000807504"/>
    </source>
</evidence>
<keyword evidence="3" id="KW-1185">Reference proteome</keyword>
<organism evidence="2 3">
    <name type="scientific">Argiope bruennichi</name>
    <name type="common">Wasp spider</name>
    <name type="synonym">Aranea bruennichi</name>
    <dbReference type="NCBI Taxonomy" id="94029"/>
    <lineage>
        <taxon>Eukaryota</taxon>
        <taxon>Metazoa</taxon>
        <taxon>Ecdysozoa</taxon>
        <taxon>Arthropoda</taxon>
        <taxon>Chelicerata</taxon>
        <taxon>Arachnida</taxon>
        <taxon>Araneae</taxon>
        <taxon>Araneomorphae</taxon>
        <taxon>Entelegynae</taxon>
        <taxon>Araneoidea</taxon>
        <taxon>Araneidae</taxon>
        <taxon>Argiope</taxon>
    </lineage>
</organism>
<feature type="coiled-coil region" evidence="1">
    <location>
        <begin position="314"/>
        <end position="348"/>
    </location>
</feature>
<feature type="coiled-coil region" evidence="1">
    <location>
        <begin position="230"/>
        <end position="264"/>
    </location>
</feature>
<dbReference type="AlphaFoldDB" id="A0A8T0EIP2"/>
<sequence length="348" mass="41109">MEDDTVVRNLVEILVKVNTEVKSTEVVLISPITKEFLQNINEVLFTKLIFTRKRWERFFNVFPDKMLSSPEMYLKYVIYACRQEASMYLKIFERFLSVFSLLIYITRETLKRTEVNFFKIVPDVFMVIYEKEMKESFHKCGGFHQFSKYVNNPKYLEMKSIRKYRTSYQGSNVSIPEVYSIPRSQFEKISREEKELPTNFNLEDGSKDLPSGFWAKKILQRKGIEFPSILNNAGLKAKLFEQEMAQLFEEKKIVEAEVKAMEESLGQSLVLNFDSEIYHLLRQVVDKTDGQMAWHENIIEAVIKYNHSKSSNHMNKKNTILKEVEKILEHLKETIMHLIEIVDKCEND</sequence>
<dbReference type="EMBL" id="JABXBU010002228">
    <property type="protein sequence ID" value="KAF8771755.1"/>
    <property type="molecule type" value="Genomic_DNA"/>
</dbReference>
<gene>
    <name evidence="2" type="ORF">HNY73_019130</name>
</gene>